<sequence length="151" mass="16986">MGLYRRLLWSTILVLSTLVTQIPTASAENKEYHVILNYDSSKSFEGLIQQTENLAQTKLNQEFTENPDITSISLMILGERNGQVVPLMIATVSPYQWKQFPIIQRWASYLSNSEMLLGFRDSDSSLAASNTPLPSVLLEASLEDDPGFRDD</sequence>
<dbReference type="AlphaFoldDB" id="A0A1D8TXU5"/>
<organism evidence="2 3">
    <name type="scientific">Moorena producens PAL-8-15-08-1</name>
    <dbReference type="NCBI Taxonomy" id="1458985"/>
    <lineage>
        <taxon>Bacteria</taxon>
        <taxon>Bacillati</taxon>
        <taxon>Cyanobacteriota</taxon>
        <taxon>Cyanophyceae</taxon>
        <taxon>Coleofasciculales</taxon>
        <taxon>Coleofasciculaceae</taxon>
        <taxon>Moorena</taxon>
    </lineage>
</organism>
<accession>A0A1D8TXU5</accession>
<name>A0A1D8TXU5_9CYAN</name>
<dbReference type="RefSeq" id="WP_070394794.1">
    <property type="nucleotide sequence ID" value="NZ_CP017599.1"/>
</dbReference>
<protein>
    <submittedName>
        <fullName evidence="2">Uncharacterized protein</fullName>
    </submittedName>
</protein>
<evidence type="ECO:0000313" key="2">
    <source>
        <dbReference type="EMBL" id="AOX02385.1"/>
    </source>
</evidence>
<dbReference type="Proteomes" id="UP000177870">
    <property type="component" value="Chromosome"/>
</dbReference>
<gene>
    <name evidence="2" type="ORF">BJP34_25715</name>
</gene>
<keyword evidence="1" id="KW-0732">Signal</keyword>
<evidence type="ECO:0000313" key="3">
    <source>
        <dbReference type="Proteomes" id="UP000177870"/>
    </source>
</evidence>
<reference evidence="3" key="1">
    <citation type="submission" date="2016-10" db="EMBL/GenBank/DDBJ databases">
        <title>Comparative genomics uncovers the prolific and rare metabolic potential of the cyanobacterial genus Moorea.</title>
        <authorList>
            <person name="Leao T."/>
            <person name="Castelao G."/>
            <person name="Korobeynikov A."/>
            <person name="Monroe E.A."/>
            <person name="Podell S."/>
            <person name="Glukhov E."/>
            <person name="Allen E."/>
            <person name="Gerwick W.H."/>
            <person name="Gerwick L."/>
        </authorList>
    </citation>
    <scope>NUCLEOTIDE SEQUENCE [LARGE SCALE GENOMIC DNA]</scope>
    <source>
        <strain evidence="3">PAL-8-15-08-1</strain>
    </source>
</reference>
<proteinExistence type="predicted"/>
<dbReference type="KEGG" id="mpro:BJP34_25715"/>
<feature type="chain" id="PRO_5009438897" evidence="1">
    <location>
        <begin position="28"/>
        <end position="151"/>
    </location>
</feature>
<dbReference type="STRING" id="1458985.BJP34_25715"/>
<feature type="signal peptide" evidence="1">
    <location>
        <begin position="1"/>
        <end position="27"/>
    </location>
</feature>
<evidence type="ECO:0000256" key="1">
    <source>
        <dbReference type="SAM" id="SignalP"/>
    </source>
</evidence>
<dbReference type="OrthoDB" id="422741at2"/>
<dbReference type="EMBL" id="CP017599">
    <property type="protein sequence ID" value="AOX02385.1"/>
    <property type="molecule type" value="Genomic_DNA"/>
</dbReference>